<evidence type="ECO:0000313" key="12">
    <source>
        <dbReference type="Proteomes" id="UP000018733"/>
    </source>
</evidence>
<keyword evidence="4 9" id="KW-0812">Transmembrane</keyword>
<protein>
    <recommendedName>
        <fullName evidence="9">Lipoprotein signal peptidase</fullName>
        <ecNumber evidence="9">3.4.23.36</ecNumber>
    </recommendedName>
    <alternativeName>
        <fullName evidence="9">Prolipoprotein signal peptidase</fullName>
    </alternativeName>
    <alternativeName>
        <fullName evidence="9">Signal peptidase II</fullName>
        <shortName evidence="9">SPase II</shortName>
    </alternativeName>
</protein>
<comment type="caution">
    <text evidence="11">The sequence shown here is derived from an EMBL/GenBank/DDBJ whole genome shotgun (WGS) entry which is preliminary data.</text>
</comment>
<dbReference type="AlphaFoldDB" id="V8QKT2"/>
<gene>
    <name evidence="9" type="primary">lspA</name>
    <name evidence="11" type="ORF">W822_22690</name>
</gene>
<comment type="pathway">
    <text evidence="9">Protein modification; lipoprotein biosynthesis (signal peptide cleavage).</text>
</comment>
<comment type="subcellular location">
    <subcellularLocation>
        <location evidence="9">Cell membrane</location>
        <topology evidence="9">Multi-pass membrane protein</topology>
    </subcellularLocation>
</comment>
<feature type="transmembrane region" description="Helical" evidence="9">
    <location>
        <begin position="78"/>
        <end position="98"/>
    </location>
</feature>
<dbReference type="GO" id="GO:0006508">
    <property type="term" value="P:proteolysis"/>
    <property type="evidence" value="ECO:0007669"/>
    <property type="project" value="UniProtKB-KW"/>
</dbReference>
<dbReference type="PANTHER" id="PTHR33695">
    <property type="entry name" value="LIPOPROTEIN SIGNAL PEPTIDASE"/>
    <property type="match status" value="1"/>
</dbReference>
<dbReference type="HOGENOM" id="CLU_083252_4_0_4"/>
<dbReference type="HAMAP" id="MF_00161">
    <property type="entry name" value="LspA"/>
    <property type="match status" value="1"/>
</dbReference>
<feature type="active site" evidence="9">
    <location>
        <position position="151"/>
    </location>
</feature>
<dbReference type="STRING" id="1424334.W822_22690"/>
<keyword evidence="7 9" id="KW-1133">Transmembrane helix</keyword>
<dbReference type="EC" id="3.4.23.36" evidence="9"/>
<keyword evidence="8 9" id="KW-0472">Membrane</keyword>
<comment type="catalytic activity">
    <reaction evidence="9">
        <text>Release of signal peptides from bacterial membrane prolipoproteins. Hydrolyzes -Xaa-Yaa-Zaa-|-(S,diacylglyceryl)Cys-, in which Xaa is hydrophobic (preferably Leu), and Yaa (Ala or Ser) and Zaa (Gly or Ala) have small, neutral side chains.</text>
        <dbReference type="EC" id="3.4.23.36"/>
    </reaction>
</comment>
<feature type="transmembrane region" description="Helical" evidence="9">
    <location>
        <begin position="143"/>
        <end position="163"/>
    </location>
</feature>
<accession>V8QKT2</accession>
<proteinExistence type="inferred from homology"/>
<dbReference type="PATRIC" id="fig|1424334.3.peg.4544"/>
<evidence type="ECO:0000256" key="10">
    <source>
        <dbReference type="RuleBase" id="RU004181"/>
    </source>
</evidence>
<comment type="function">
    <text evidence="9">This protein specifically catalyzes the removal of signal peptides from prolipoproteins.</text>
</comment>
<evidence type="ECO:0000256" key="3">
    <source>
        <dbReference type="ARBA" id="ARBA00022670"/>
    </source>
</evidence>
<feature type="active site" evidence="9">
    <location>
        <position position="133"/>
    </location>
</feature>
<evidence type="ECO:0000256" key="8">
    <source>
        <dbReference type="ARBA" id="ARBA00023136"/>
    </source>
</evidence>
<name>V8QKT2_9BURK</name>
<dbReference type="Pfam" id="PF01252">
    <property type="entry name" value="Peptidase_A8"/>
    <property type="match status" value="1"/>
</dbReference>
<dbReference type="eggNOG" id="COG0597">
    <property type="taxonomic scope" value="Bacteria"/>
</dbReference>
<dbReference type="Proteomes" id="UP000018733">
    <property type="component" value="Unassembled WGS sequence"/>
</dbReference>
<evidence type="ECO:0000256" key="4">
    <source>
        <dbReference type="ARBA" id="ARBA00022692"/>
    </source>
</evidence>
<dbReference type="PANTHER" id="PTHR33695:SF1">
    <property type="entry name" value="LIPOPROTEIN SIGNAL PEPTIDASE"/>
    <property type="match status" value="1"/>
</dbReference>
<evidence type="ECO:0000256" key="6">
    <source>
        <dbReference type="ARBA" id="ARBA00022801"/>
    </source>
</evidence>
<organism evidence="11 12">
    <name type="scientific">Advenella kashmirensis W13003</name>
    <dbReference type="NCBI Taxonomy" id="1424334"/>
    <lineage>
        <taxon>Bacteria</taxon>
        <taxon>Pseudomonadati</taxon>
        <taxon>Pseudomonadota</taxon>
        <taxon>Betaproteobacteria</taxon>
        <taxon>Burkholderiales</taxon>
        <taxon>Alcaligenaceae</taxon>
    </lineage>
</organism>
<keyword evidence="2 9" id="KW-1003">Cell membrane</keyword>
<evidence type="ECO:0000256" key="9">
    <source>
        <dbReference type="HAMAP-Rule" id="MF_00161"/>
    </source>
</evidence>
<feature type="transmembrane region" description="Helical" evidence="9">
    <location>
        <begin position="17"/>
        <end position="33"/>
    </location>
</feature>
<dbReference type="NCBIfam" id="TIGR00077">
    <property type="entry name" value="lspA"/>
    <property type="match status" value="1"/>
</dbReference>
<dbReference type="GO" id="GO:0005886">
    <property type="term" value="C:plasma membrane"/>
    <property type="evidence" value="ECO:0007669"/>
    <property type="project" value="UniProtKB-SubCell"/>
</dbReference>
<keyword evidence="12" id="KW-1185">Reference proteome</keyword>
<evidence type="ECO:0000313" key="11">
    <source>
        <dbReference type="EMBL" id="ETF00262.1"/>
    </source>
</evidence>
<evidence type="ECO:0000256" key="1">
    <source>
        <dbReference type="ARBA" id="ARBA00006139"/>
    </source>
</evidence>
<dbReference type="UniPathway" id="UPA00665"/>
<evidence type="ECO:0000256" key="5">
    <source>
        <dbReference type="ARBA" id="ARBA00022750"/>
    </source>
</evidence>
<evidence type="ECO:0000256" key="7">
    <source>
        <dbReference type="ARBA" id="ARBA00022989"/>
    </source>
</evidence>
<keyword evidence="6 9" id="KW-0378">Hydrolase</keyword>
<dbReference type="GO" id="GO:0004190">
    <property type="term" value="F:aspartic-type endopeptidase activity"/>
    <property type="evidence" value="ECO:0007669"/>
    <property type="project" value="UniProtKB-UniRule"/>
</dbReference>
<comment type="similarity">
    <text evidence="1 9 10">Belongs to the peptidase A8 family.</text>
</comment>
<keyword evidence="5 9" id="KW-0064">Aspartyl protease</keyword>
<feature type="transmembrane region" description="Helical" evidence="9">
    <location>
        <begin position="105"/>
        <end position="123"/>
    </location>
</feature>
<dbReference type="EMBL" id="AYXT01000015">
    <property type="protein sequence ID" value="ETF00262.1"/>
    <property type="molecule type" value="Genomic_DNA"/>
</dbReference>
<keyword evidence="3 9" id="KW-0645">Protease</keyword>
<reference evidence="11 12" key="1">
    <citation type="journal article" date="2014" name="Genome Announc.">
        <title>Draft Genome Sequence of Advenella kashmirensis Strain W13003, a Polycyclic Aromatic Hydrocarbon-Degrading Bacterium.</title>
        <authorList>
            <person name="Wang X."/>
            <person name="Jin D."/>
            <person name="Zhou L."/>
            <person name="Wu L."/>
            <person name="An W."/>
            <person name="Zhao L."/>
        </authorList>
    </citation>
    <scope>NUCLEOTIDE SEQUENCE [LARGE SCALE GENOMIC DNA]</scope>
    <source>
        <strain evidence="11 12">W13003</strain>
    </source>
</reference>
<sequence>MARIAIMPKPAPATTRIIPYIAWIALAVLLIGVDQVSKQYFEQNFEYLQRINVLPVFDFILIYNQGAAFSMLADGAGWQRWFFLALGLAASAFILYLLRKHREQGLFCLALSLILAGALGNVIDRTVYGHVIDFLLFYWNDAYFPAFNLADTFITIGAVLLVLDELLRYLRGRNREQRT</sequence>
<evidence type="ECO:0000256" key="2">
    <source>
        <dbReference type="ARBA" id="ARBA00022475"/>
    </source>
</evidence>
<dbReference type="InterPro" id="IPR001872">
    <property type="entry name" value="Peptidase_A8"/>
</dbReference>
<dbReference type="PRINTS" id="PR00781">
    <property type="entry name" value="LIPOSIGPTASE"/>
</dbReference>